<evidence type="ECO:0000259" key="4">
    <source>
        <dbReference type="Pfam" id="PF01420"/>
    </source>
</evidence>
<evidence type="ECO:0000256" key="2">
    <source>
        <dbReference type="ARBA" id="ARBA00022747"/>
    </source>
</evidence>
<dbReference type="Pfam" id="PF01420">
    <property type="entry name" value="Methylase_S"/>
    <property type="match status" value="2"/>
</dbReference>
<keyword evidence="3" id="KW-0238">DNA-binding</keyword>
<proteinExistence type="inferred from homology"/>
<organism evidence="5 6">
    <name type="scientific">Candidatus Ryanbacteria bacterium RIFCSPHIGHO2_01_FULL_48_27</name>
    <dbReference type="NCBI Taxonomy" id="1802115"/>
    <lineage>
        <taxon>Bacteria</taxon>
        <taxon>Candidatus Ryaniibacteriota</taxon>
    </lineage>
</organism>
<dbReference type="GO" id="GO:0009307">
    <property type="term" value="P:DNA restriction-modification system"/>
    <property type="evidence" value="ECO:0007669"/>
    <property type="project" value="UniProtKB-KW"/>
</dbReference>
<gene>
    <name evidence="5" type="ORF">A2756_06145</name>
</gene>
<dbReference type="EMBL" id="MHNL01000001">
    <property type="protein sequence ID" value="OGZ46161.1"/>
    <property type="molecule type" value="Genomic_DNA"/>
</dbReference>
<protein>
    <recommendedName>
        <fullName evidence="4">Type I restriction modification DNA specificity domain-containing protein</fullName>
    </recommendedName>
</protein>
<dbReference type="STRING" id="1802115.A2756_06145"/>
<comment type="similarity">
    <text evidence="1">Belongs to the type-I restriction system S methylase family.</text>
</comment>
<dbReference type="Proteomes" id="UP000177785">
    <property type="component" value="Unassembled WGS sequence"/>
</dbReference>
<feature type="domain" description="Type I restriction modification DNA specificity" evidence="4">
    <location>
        <begin position="267"/>
        <end position="422"/>
    </location>
</feature>
<evidence type="ECO:0000256" key="3">
    <source>
        <dbReference type="ARBA" id="ARBA00023125"/>
    </source>
</evidence>
<dbReference type="PANTHER" id="PTHR30408">
    <property type="entry name" value="TYPE-1 RESTRICTION ENZYME ECOKI SPECIFICITY PROTEIN"/>
    <property type="match status" value="1"/>
</dbReference>
<dbReference type="InterPro" id="IPR044946">
    <property type="entry name" value="Restrct_endonuc_typeI_TRD_sf"/>
</dbReference>
<sequence>MITYSIIKKSELEGAHRLDAEYYQPEYFIDFSKGQWESIGDVLSSCQYGISQSMNDEKNGYPIFKMDNIHHGFLVDDEVRFTDIPKATFTEFQLKKDDVLFNRVNSEEFVGRTGIYKLDELPSVFASYLIRIQTKRGGDILPDYLNVFLNSAYGIRQIRKFSRRAVNQANVNAEELKRIKIAVVPMSEQEKIAELSNESWRESQRSKSLYAQAEHLLLGELGLTNSREEGDLWSVVHFSDIKNAGRMDAEYFQSDFEKVRQKLQDQKMAQLGDLVTMKKGFEPGSGAYQEDGKLFIRVSSMSKDGITEKDQKFLSEKIYKELKGDYQPKVGEILLTKDATPGVAYVLKEDLEGIVSGGILRLKLKELIDPEYLAFCINSIVGKSQVERDAGGSVIKHWKPEQIKAMVIPILSRGTQQKIADLVRASHEARKKAKGLLEEAKRKVEEMIETAH</sequence>
<accession>A0A1G2G8E0</accession>
<dbReference type="GO" id="GO:0003677">
    <property type="term" value="F:DNA binding"/>
    <property type="evidence" value="ECO:0007669"/>
    <property type="project" value="UniProtKB-KW"/>
</dbReference>
<evidence type="ECO:0000256" key="1">
    <source>
        <dbReference type="ARBA" id="ARBA00010923"/>
    </source>
</evidence>
<feature type="domain" description="Type I restriction modification DNA specificity" evidence="4">
    <location>
        <begin position="36"/>
        <end position="194"/>
    </location>
</feature>
<dbReference type="CDD" id="cd17524">
    <property type="entry name" value="RMtype1_S_EcoUTORF5051P-TRD2-CR2_like"/>
    <property type="match status" value="1"/>
</dbReference>
<name>A0A1G2G8E0_9BACT</name>
<dbReference type="SUPFAM" id="SSF116734">
    <property type="entry name" value="DNA methylase specificity domain"/>
    <property type="match status" value="2"/>
</dbReference>
<evidence type="ECO:0000313" key="5">
    <source>
        <dbReference type="EMBL" id="OGZ46161.1"/>
    </source>
</evidence>
<comment type="caution">
    <text evidence="5">The sequence shown here is derived from an EMBL/GenBank/DDBJ whole genome shotgun (WGS) entry which is preliminary data.</text>
</comment>
<keyword evidence="2" id="KW-0680">Restriction system</keyword>
<dbReference type="AlphaFoldDB" id="A0A1G2G8E0"/>
<dbReference type="InterPro" id="IPR000055">
    <property type="entry name" value="Restrct_endonuc_typeI_TRD"/>
</dbReference>
<dbReference type="Gene3D" id="3.90.220.20">
    <property type="entry name" value="DNA methylase specificity domains"/>
    <property type="match status" value="2"/>
</dbReference>
<dbReference type="PANTHER" id="PTHR30408:SF12">
    <property type="entry name" value="TYPE I RESTRICTION ENZYME MJAVIII SPECIFICITY SUBUNIT"/>
    <property type="match status" value="1"/>
</dbReference>
<dbReference type="InterPro" id="IPR052021">
    <property type="entry name" value="Type-I_RS_S_subunit"/>
</dbReference>
<evidence type="ECO:0000313" key="6">
    <source>
        <dbReference type="Proteomes" id="UP000177785"/>
    </source>
</evidence>
<reference evidence="5 6" key="1">
    <citation type="journal article" date="2016" name="Nat. Commun.">
        <title>Thousands of microbial genomes shed light on interconnected biogeochemical processes in an aquifer system.</title>
        <authorList>
            <person name="Anantharaman K."/>
            <person name="Brown C.T."/>
            <person name="Hug L.A."/>
            <person name="Sharon I."/>
            <person name="Castelle C.J."/>
            <person name="Probst A.J."/>
            <person name="Thomas B.C."/>
            <person name="Singh A."/>
            <person name="Wilkins M.J."/>
            <person name="Karaoz U."/>
            <person name="Brodie E.L."/>
            <person name="Williams K.H."/>
            <person name="Hubbard S.S."/>
            <person name="Banfield J.F."/>
        </authorList>
    </citation>
    <scope>NUCLEOTIDE SEQUENCE [LARGE SCALE GENOMIC DNA]</scope>
</reference>